<evidence type="ECO:0000259" key="11">
    <source>
        <dbReference type="PROSITE" id="PS51192"/>
    </source>
</evidence>
<dbReference type="OrthoDB" id="1735at2759"/>
<dbReference type="InterPro" id="IPR003877">
    <property type="entry name" value="SPRY_dom"/>
</dbReference>
<dbReference type="SMART" id="SM00490">
    <property type="entry name" value="HELICc"/>
    <property type="match status" value="1"/>
</dbReference>
<evidence type="ECO:0000256" key="6">
    <source>
        <dbReference type="ARBA" id="ARBA00022801"/>
    </source>
</evidence>
<keyword evidence="14" id="KW-1185">Reference proteome</keyword>
<dbReference type="GO" id="GO:0003724">
    <property type="term" value="F:RNA helicase activity"/>
    <property type="evidence" value="ECO:0007669"/>
    <property type="project" value="UniProtKB-EC"/>
</dbReference>
<accession>A0A177AZH7</accession>
<evidence type="ECO:0000313" key="13">
    <source>
        <dbReference type="EMBL" id="OAF67270.1"/>
    </source>
</evidence>
<comment type="similarity">
    <text evidence="1">Belongs to the DEAD box helicase family. DDX1 subfamily.</text>
</comment>
<keyword evidence="6" id="KW-0378">Hydrolase</keyword>
<dbReference type="Gene3D" id="2.60.120.920">
    <property type="match status" value="1"/>
</dbReference>
<name>A0A177AZH7_9BILA</name>
<keyword evidence="5" id="KW-0547">Nucleotide-binding</keyword>
<dbReference type="Pfam" id="PF00271">
    <property type="entry name" value="Helicase_C"/>
    <property type="match status" value="1"/>
</dbReference>
<dbReference type="CDD" id="cd18787">
    <property type="entry name" value="SF2_C_DEAD"/>
    <property type="match status" value="1"/>
</dbReference>
<dbReference type="PROSITE" id="PS51192">
    <property type="entry name" value="HELICASE_ATP_BIND_1"/>
    <property type="match status" value="1"/>
</dbReference>
<dbReference type="SUPFAM" id="SSF52540">
    <property type="entry name" value="P-loop containing nucleoside triphosphate hydrolases"/>
    <property type="match status" value="1"/>
</dbReference>
<evidence type="ECO:0000256" key="1">
    <source>
        <dbReference type="ARBA" id="ARBA00008765"/>
    </source>
</evidence>
<dbReference type="Pfam" id="PF00270">
    <property type="entry name" value="DEAD"/>
    <property type="match status" value="1"/>
</dbReference>
<dbReference type="GO" id="GO:0005524">
    <property type="term" value="F:ATP binding"/>
    <property type="evidence" value="ECO:0007669"/>
    <property type="project" value="UniProtKB-KW"/>
</dbReference>
<feature type="domain" description="B30.2/SPRY" evidence="10">
    <location>
        <begin position="44"/>
        <end position="249"/>
    </location>
</feature>
<dbReference type="SUPFAM" id="SSF49899">
    <property type="entry name" value="Concanavalin A-like lectins/glucanases"/>
    <property type="match status" value="1"/>
</dbReference>
<dbReference type="InterPro" id="IPR043136">
    <property type="entry name" value="B30.2/SPRY_sf"/>
</dbReference>
<dbReference type="GO" id="GO:0004527">
    <property type="term" value="F:exonuclease activity"/>
    <property type="evidence" value="ECO:0007669"/>
    <property type="project" value="UniProtKB-KW"/>
</dbReference>
<dbReference type="InterPro" id="IPR011545">
    <property type="entry name" value="DEAD/DEAH_box_helicase_dom"/>
</dbReference>
<evidence type="ECO:0000256" key="3">
    <source>
        <dbReference type="ARBA" id="ARBA00014916"/>
    </source>
</evidence>
<dbReference type="InterPro" id="IPR001650">
    <property type="entry name" value="Helicase_C-like"/>
</dbReference>
<dbReference type="InterPro" id="IPR001870">
    <property type="entry name" value="B30.2/SPRY"/>
</dbReference>
<dbReference type="EMBL" id="LWCA01000704">
    <property type="protein sequence ID" value="OAF67270.1"/>
    <property type="molecule type" value="Genomic_DNA"/>
</dbReference>
<dbReference type="GO" id="GO:0003676">
    <property type="term" value="F:nucleic acid binding"/>
    <property type="evidence" value="ECO:0007669"/>
    <property type="project" value="InterPro"/>
</dbReference>
<dbReference type="InterPro" id="IPR014001">
    <property type="entry name" value="Helicase_ATP-bd"/>
</dbReference>
<dbReference type="Pfam" id="PF00622">
    <property type="entry name" value="SPRY"/>
    <property type="match status" value="1"/>
</dbReference>
<comment type="caution">
    <text evidence="13">The sequence shown here is derived from an EMBL/GenBank/DDBJ whole genome shotgun (WGS) entry which is preliminary data.</text>
</comment>
<dbReference type="PROSITE" id="PS50188">
    <property type="entry name" value="B302_SPRY"/>
    <property type="match status" value="1"/>
</dbReference>
<dbReference type="InterPro" id="IPR027417">
    <property type="entry name" value="P-loop_NTPase"/>
</dbReference>
<dbReference type="PROSITE" id="PS51194">
    <property type="entry name" value="HELICASE_CTER"/>
    <property type="match status" value="1"/>
</dbReference>
<gene>
    <name evidence="13" type="ORF">A3Q56_04999</name>
</gene>
<dbReference type="InterPro" id="IPR013320">
    <property type="entry name" value="ConA-like_dom_sf"/>
</dbReference>
<organism evidence="13 14">
    <name type="scientific">Intoshia linei</name>
    <dbReference type="NCBI Taxonomy" id="1819745"/>
    <lineage>
        <taxon>Eukaryota</taxon>
        <taxon>Metazoa</taxon>
        <taxon>Spiralia</taxon>
        <taxon>Lophotrochozoa</taxon>
        <taxon>Mesozoa</taxon>
        <taxon>Orthonectida</taxon>
        <taxon>Rhopaluridae</taxon>
        <taxon>Intoshia</taxon>
    </lineage>
</organism>
<evidence type="ECO:0000259" key="10">
    <source>
        <dbReference type="PROSITE" id="PS50188"/>
    </source>
</evidence>
<dbReference type="Proteomes" id="UP000078046">
    <property type="component" value="Unassembled WGS sequence"/>
</dbReference>
<dbReference type="EC" id="3.6.4.13" evidence="2"/>
<protein>
    <recommendedName>
        <fullName evidence="3">ATP-dependent RNA helicase DDX1</fullName>
        <ecNumber evidence="2">3.6.4.13</ecNumber>
    </recommendedName>
</protein>
<evidence type="ECO:0000256" key="8">
    <source>
        <dbReference type="ARBA" id="ARBA00022839"/>
    </source>
</evidence>
<reference evidence="13 14" key="1">
    <citation type="submission" date="2016-04" db="EMBL/GenBank/DDBJ databases">
        <title>The genome of Intoshia linei affirms orthonectids as highly simplified spiralians.</title>
        <authorList>
            <person name="Mikhailov K.V."/>
            <person name="Slusarev G.S."/>
            <person name="Nikitin M.A."/>
            <person name="Logacheva M.D."/>
            <person name="Penin A."/>
            <person name="Aleoshin V."/>
            <person name="Panchin Y.V."/>
        </authorList>
    </citation>
    <scope>NUCLEOTIDE SEQUENCE [LARGE SCALE GENOMIC DNA]</scope>
    <source>
        <strain evidence="13">Intl2013</strain>
        <tissue evidence="13">Whole animal</tissue>
    </source>
</reference>
<dbReference type="SMART" id="SM00449">
    <property type="entry name" value="SPRY"/>
    <property type="match status" value="1"/>
</dbReference>
<dbReference type="PANTHER" id="PTHR47958">
    <property type="entry name" value="ATP-DEPENDENT RNA HELICASE DBP3"/>
    <property type="match status" value="1"/>
</dbReference>
<dbReference type="SMART" id="SM00487">
    <property type="entry name" value="DEXDc"/>
    <property type="match status" value="1"/>
</dbReference>
<keyword evidence="7" id="KW-0347">Helicase</keyword>
<proteinExistence type="inferred from homology"/>
<evidence type="ECO:0000256" key="2">
    <source>
        <dbReference type="ARBA" id="ARBA00012552"/>
    </source>
</evidence>
<dbReference type="Gene3D" id="3.40.50.300">
    <property type="entry name" value="P-loop containing nucleotide triphosphate hydrolases"/>
    <property type="match status" value="2"/>
</dbReference>
<evidence type="ECO:0000256" key="4">
    <source>
        <dbReference type="ARBA" id="ARBA00022722"/>
    </source>
</evidence>
<keyword evidence="4" id="KW-0540">Nuclease</keyword>
<sequence>MVLIRSTLDSSPAINDKLFKYRIIAHRIVIFDIQAFCLPAIQIVHETIRDDGKTVKITTPNPKFNFSMIDKHSNIAVDANAKVIQCRLPKSWAGIRTNMGVRLKGIFIKSITEIHILNYLENRIKSYLGKYYFEITINDSGLSRIGISTNRAVLELGTDSFGYGYGATGKKVCNRQYLDYGEAFVKNDIMGIFIDLDDKEIAFSKNGKYFGCAFLIKISHVQDGIFPTVTLKNAEVTAKFDGNFTHDPNSDGRSGFIAIGKADNEFMISNDRTNVQSTKNRSNSSPLCLIVAPFRELAEQISAEMKKFSCKLPEPKLRIISLIGGCNESDAETALQKIGVDVVIATPGRLDAFISRDKITLSFCRFFILDEADAMFSDFAKMSLVKKCLDKIPVMTKSLNRQLIVSSATLHNFEVKKFAESNMHFPTWIDLKGKDSVPDTIHQLIVKIDPVKLLPSIANCQIDGVHDRETFNINSTAKEALSKKIKYLKLEATITLIKRFKLEKAIIFCRTRVDCDNMNSFLNDHFRTHNLNLKSFALHSGKANMERNVNLKNFTTGQTNFLVCTDVAARGIDIKELPCVLNVTLPDEKQNYLHRIGRVGRADRIGIAISLVAQEKEKVWYHKCMNRGRNCQNTRLVDQGGCCIWYDELSLLSEIEEHIGETISFIQDFNSKLPLMGELDETISKSNCNIKYGEILKREELHESGDNLKREEISSALYELSHLEKEAQLFYFNFLV</sequence>
<keyword evidence="8" id="KW-0269">Exonuclease</keyword>
<keyword evidence="9" id="KW-0067">ATP-binding</keyword>
<evidence type="ECO:0000256" key="5">
    <source>
        <dbReference type="ARBA" id="ARBA00022741"/>
    </source>
</evidence>
<feature type="domain" description="Helicase ATP-binding" evidence="11">
    <location>
        <begin position="283"/>
        <end position="428"/>
    </location>
</feature>
<evidence type="ECO:0000256" key="9">
    <source>
        <dbReference type="ARBA" id="ARBA00022840"/>
    </source>
</evidence>
<dbReference type="AlphaFoldDB" id="A0A177AZH7"/>
<evidence type="ECO:0000259" key="12">
    <source>
        <dbReference type="PROSITE" id="PS51194"/>
    </source>
</evidence>
<evidence type="ECO:0000256" key="7">
    <source>
        <dbReference type="ARBA" id="ARBA00022806"/>
    </source>
</evidence>
<evidence type="ECO:0000313" key="14">
    <source>
        <dbReference type="Proteomes" id="UP000078046"/>
    </source>
</evidence>
<feature type="domain" description="Helicase C-terminal" evidence="12">
    <location>
        <begin position="489"/>
        <end position="677"/>
    </location>
</feature>